<dbReference type="InterPro" id="IPR051688">
    <property type="entry name" value="USP_A"/>
</dbReference>
<dbReference type="SUPFAM" id="SSF52402">
    <property type="entry name" value="Adenine nucleotide alpha hydrolases-like"/>
    <property type="match status" value="2"/>
</dbReference>
<protein>
    <submittedName>
        <fullName evidence="3">Universal stress protein</fullName>
    </submittedName>
</protein>
<evidence type="ECO:0000256" key="1">
    <source>
        <dbReference type="ARBA" id="ARBA00008791"/>
    </source>
</evidence>
<organism evidence="3 4">
    <name type="scientific">Coraliomargarita algicola</name>
    <dbReference type="NCBI Taxonomy" id="3092156"/>
    <lineage>
        <taxon>Bacteria</taxon>
        <taxon>Pseudomonadati</taxon>
        <taxon>Verrucomicrobiota</taxon>
        <taxon>Opitutia</taxon>
        <taxon>Puniceicoccales</taxon>
        <taxon>Coraliomargaritaceae</taxon>
        <taxon>Coraliomargarita</taxon>
    </lineage>
</organism>
<dbReference type="PRINTS" id="PR01438">
    <property type="entry name" value="UNVRSLSTRESS"/>
</dbReference>
<dbReference type="Pfam" id="PF00582">
    <property type="entry name" value="Usp"/>
    <property type="match status" value="2"/>
</dbReference>
<dbReference type="CDD" id="cd00293">
    <property type="entry name" value="USP-like"/>
    <property type="match status" value="2"/>
</dbReference>
<proteinExistence type="inferred from homology"/>
<feature type="domain" description="UspA" evidence="2">
    <location>
        <begin position="201"/>
        <end position="282"/>
    </location>
</feature>
<gene>
    <name evidence="3" type="ORF">SH580_02095</name>
</gene>
<feature type="domain" description="UspA" evidence="2">
    <location>
        <begin position="1"/>
        <end position="153"/>
    </location>
</feature>
<comment type="similarity">
    <text evidence="1">Belongs to the universal stress protein A family.</text>
</comment>
<dbReference type="PANTHER" id="PTHR43010:SF1">
    <property type="entry name" value="USPA DOMAIN-CONTAINING PROTEIN"/>
    <property type="match status" value="1"/>
</dbReference>
<dbReference type="Gene3D" id="3.40.50.12370">
    <property type="match status" value="1"/>
</dbReference>
<dbReference type="Proteomes" id="UP001324993">
    <property type="component" value="Chromosome"/>
</dbReference>
<dbReference type="EMBL" id="CP138858">
    <property type="protein sequence ID" value="WPJ96493.1"/>
    <property type="molecule type" value="Genomic_DNA"/>
</dbReference>
<sequence>MKNILICTDGSSYSHEACLYGAWLSQQTQAAISVLYVTDLRQFEIPAVADFSGSLGIQPFEGMISQMHEVEEIKADFVQEHALKTLKDAGVDESQITFHHETGLLVEVMSDYADVADLVLLGKRGENVNFATEHLGSMLERVLRSVEQPCLVTNRQFKPISEVAIAYDGGTSCQKALDYIAANEPFRSMDLHLIVCVEGHKEEEATQRLQDAESKLQAAGLFPQCQILNGEVETAIANYVEQTKIDLLLLGAYGHSRIRELLIGSTTTELLRRCRVPVLCFR</sequence>
<dbReference type="InterPro" id="IPR006016">
    <property type="entry name" value="UspA"/>
</dbReference>
<dbReference type="InterPro" id="IPR006015">
    <property type="entry name" value="Universal_stress_UspA"/>
</dbReference>
<evidence type="ECO:0000313" key="3">
    <source>
        <dbReference type="EMBL" id="WPJ96493.1"/>
    </source>
</evidence>
<evidence type="ECO:0000259" key="2">
    <source>
        <dbReference type="Pfam" id="PF00582"/>
    </source>
</evidence>
<name>A0ABZ0RN19_9BACT</name>
<accession>A0ABZ0RN19</accession>
<dbReference type="RefSeq" id="WP_319833352.1">
    <property type="nucleotide sequence ID" value="NZ_CP138858.1"/>
</dbReference>
<keyword evidence="4" id="KW-1185">Reference proteome</keyword>
<reference evidence="3 4" key="1">
    <citation type="submission" date="2023-11" db="EMBL/GenBank/DDBJ databases">
        <title>Coraliomargarita sp. nov., isolated from marine algae.</title>
        <authorList>
            <person name="Lee J.K."/>
            <person name="Baek J.H."/>
            <person name="Kim J.M."/>
            <person name="Choi D.G."/>
            <person name="Jeon C.O."/>
        </authorList>
    </citation>
    <scope>NUCLEOTIDE SEQUENCE [LARGE SCALE GENOMIC DNA]</scope>
    <source>
        <strain evidence="3 4">J2-16</strain>
    </source>
</reference>
<evidence type="ECO:0000313" key="4">
    <source>
        <dbReference type="Proteomes" id="UP001324993"/>
    </source>
</evidence>
<dbReference type="PANTHER" id="PTHR43010">
    <property type="entry name" value="UNIVERSAL STRESS PROTEIN SLR1230"/>
    <property type="match status" value="1"/>
</dbReference>